<proteinExistence type="predicted"/>
<sequence>MEIKCFLVPTPTLLPRQSQFWESRTNSSRRNNKNGGLKVTAKSNIHEDGDHHHSFFQSALSRASFRFHESLRPEPLFIDPYAGCFEPPNLELDESTKQKLHHYCIGTRFIDDQLLSVTKGVDGAKQVVLFTDGMDTRAYRLNWPSSTVIYDVSPQAVFKKASEKLQDVGAKIPRSCLLVHVPLESSDMQQVLRDNGFDGCRPSIWVFQGFPVANLASFKDVLLMVGSLGMKGCLLLGELPIEVGMKPPVEKWVDEFFMGYGFRVRIIGYDNVATNLGQQHVVQEDPNYLLFVAEHLRFSDDQMENWRREFQRVQEDGDEEGFEEL</sequence>
<reference evidence="2" key="1">
    <citation type="journal article" date="2022" name="Mol. Ecol. Resour.">
        <title>The genomes of chicory, endive, great burdock and yacon provide insights into Asteraceae palaeo-polyploidization history and plant inulin production.</title>
        <authorList>
            <person name="Fan W."/>
            <person name="Wang S."/>
            <person name="Wang H."/>
            <person name="Wang A."/>
            <person name="Jiang F."/>
            <person name="Liu H."/>
            <person name="Zhao H."/>
            <person name="Xu D."/>
            <person name="Zhang Y."/>
        </authorList>
    </citation>
    <scope>NUCLEOTIDE SEQUENCE [LARGE SCALE GENOMIC DNA]</scope>
    <source>
        <strain evidence="2">cv. Niubang</strain>
    </source>
</reference>
<organism evidence="1 2">
    <name type="scientific">Arctium lappa</name>
    <name type="common">Greater burdock</name>
    <name type="synonym">Lappa major</name>
    <dbReference type="NCBI Taxonomy" id="4217"/>
    <lineage>
        <taxon>Eukaryota</taxon>
        <taxon>Viridiplantae</taxon>
        <taxon>Streptophyta</taxon>
        <taxon>Embryophyta</taxon>
        <taxon>Tracheophyta</taxon>
        <taxon>Spermatophyta</taxon>
        <taxon>Magnoliopsida</taxon>
        <taxon>eudicotyledons</taxon>
        <taxon>Gunneridae</taxon>
        <taxon>Pentapetalae</taxon>
        <taxon>asterids</taxon>
        <taxon>campanulids</taxon>
        <taxon>Asterales</taxon>
        <taxon>Asteraceae</taxon>
        <taxon>Carduoideae</taxon>
        <taxon>Cardueae</taxon>
        <taxon>Arctiinae</taxon>
        <taxon>Arctium</taxon>
    </lineage>
</organism>
<protein>
    <submittedName>
        <fullName evidence="1">Uncharacterized protein</fullName>
    </submittedName>
</protein>
<keyword evidence="2" id="KW-1185">Reference proteome</keyword>
<dbReference type="EMBL" id="CM042047">
    <property type="protein sequence ID" value="KAI3773157.1"/>
    <property type="molecule type" value="Genomic_DNA"/>
</dbReference>
<name>A0ACB9FRE6_ARCLA</name>
<reference evidence="1 2" key="2">
    <citation type="journal article" date="2022" name="Mol. Ecol. Resour.">
        <title>The genomes of chicory, endive, great burdock and yacon provide insights into Asteraceae paleo-polyploidization history and plant inulin production.</title>
        <authorList>
            <person name="Fan W."/>
            <person name="Wang S."/>
            <person name="Wang H."/>
            <person name="Wang A."/>
            <person name="Jiang F."/>
            <person name="Liu H."/>
            <person name="Zhao H."/>
            <person name="Xu D."/>
            <person name="Zhang Y."/>
        </authorList>
    </citation>
    <scope>NUCLEOTIDE SEQUENCE [LARGE SCALE GENOMIC DNA]</scope>
    <source>
        <strain evidence="2">cv. Niubang</strain>
    </source>
</reference>
<evidence type="ECO:0000313" key="1">
    <source>
        <dbReference type="EMBL" id="KAI3773157.1"/>
    </source>
</evidence>
<accession>A0ACB9FRE6</accession>
<dbReference type="Proteomes" id="UP001055879">
    <property type="component" value="Linkage Group LG01"/>
</dbReference>
<evidence type="ECO:0000313" key="2">
    <source>
        <dbReference type="Proteomes" id="UP001055879"/>
    </source>
</evidence>
<gene>
    <name evidence="1" type="ORF">L6452_04360</name>
</gene>
<comment type="caution">
    <text evidence="1">The sequence shown here is derived from an EMBL/GenBank/DDBJ whole genome shotgun (WGS) entry which is preliminary data.</text>
</comment>